<organism evidence="4 5">
    <name type="scientific">Pythium oligandrum</name>
    <name type="common">Mycoparasitic fungus</name>
    <dbReference type="NCBI Taxonomy" id="41045"/>
    <lineage>
        <taxon>Eukaryota</taxon>
        <taxon>Sar</taxon>
        <taxon>Stramenopiles</taxon>
        <taxon>Oomycota</taxon>
        <taxon>Peronosporomycetes</taxon>
        <taxon>Pythiales</taxon>
        <taxon>Pythiaceae</taxon>
        <taxon>Pythium</taxon>
    </lineage>
</organism>
<dbReference type="InterPro" id="IPR012945">
    <property type="entry name" value="Tubulin-bd_cofactor_C_dom"/>
</dbReference>
<dbReference type="InterPro" id="IPR016098">
    <property type="entry name" value="CAP/MinC_C"/>
</dbReference>
<feature type="domain" description="C-CAP/cofactor C-like" evidence="3">
    <location>
        <begin position="17"/>
        <end position="177"/>
    </location>
</feature>
<evidence type="ECO:0000313" key="4">
    <source>
        <dbReference type="EMBL" id="TMW58364.1"/>
    </source>
</evidence>
<evidence type="ECO:0000313" key="5">
    <source>
        <dbReference type="Proteomes" id="UP000794436"/>
    </source>
</evidence>
<dbReference type="GO" id="GO:0005929">
    <property type="term" value="C:cilium"/>
    <property type="evidence" value="ECO:0007669"/>
    <property type="project" value="TreeGrafter"/>
</dbReference>
<dbReference type="SMART" id="SM00673">
    <property type="entry name" value="CARP"/>
    <property type="match status" value="2"/>
</dbReference>
<dbReference type="EMBL" id="SPLM01000111">
    <property type="protein sequence ID" value="TMW58364.1"/>
    <property type="molecule type" value="Genomic_DNA"/>
</dbReference>
<dbReference type="InterPro" id="IPR017901">
    <property type="entry name" value="C-CAP_CF_C-like"/>
</dbReference>
<dbReference type="PANTHER" id="PTHR15440:SF0">
    <property type="entry name" value="PROTEIN XRP2"/>
    <property type="match status" value="1"/>
</dbReference>
<dbReference type="SUPFAM" id="SSF69340">
    <property type="entry name" value="C-terminal domain of adenylylcyclase associated protein"/>
    <property type="match status" value="1"/>
</dbReference>
<dbReference type="InterPro" id="IPR039093">
    <property type="entry name" value="XRP2"/>
</dbReference>
<evidence type="ECO:0000256" key="1">
    <source>
        <dbReference type="ARBA" id="ARBA00008848"/>
    </source>
</evidence>
<dbReference type="InterPro" id="IPR036223">
    <property type="entry name" value="CAP_C_sf"/>
</dbReference>
<dbReference type="GO" id="GO:1990075">
    <property type="term" value="C:periciliary membrane compartment"/>
    <property type="evidence" value="ECO:0007669"/>
    <property type="project" value="TreeGrafter"/>
</dbReference>
<evidence type="ECO:0000259" key="3">
    <source>
        <dbReference type="PROSITE" id="PS51329"/>
    </source>
</evidence>
<comment type="caution">
    <text evidence="4">The sequence shown here is derived from an EMBL/GenBank/DDBJ whole genome shotgun (WGS) entry which is preliminary data.</text>
</comment>
<dbReference type="OrthoDB" id="194775at2759"/>
<dbReference type="PANTHER" id="PTHR15440">
    <property type="entry name" value="XRP2 PROTEIN"/>
    <property type="match status" value="1"/>
</dbReference>
<dbReference type="Gene3D" id="2.160.20.70">
    <property type="match status" value="1"/>
</dbReference>
<dbReference type="Pfam" id="PF07986">
    <property type="entry name" value="TBCC"/>
    <property type="match status" value="1"/>
</dbReference>
<comment type="similarity">
    <text evidence="1">Belongs to the TBCC family.</text>
</comment>
<evidence type="ECO:0000256" key="2">
    <source>
        <dbReference type="ARBA" id="ARBA00022741"/>
    </source>
</evidence>
<dbReference type="GO" id="GO:0000166">
    <property type="term" value="F:nucleotide binding"/>
    <property type="evidence" value="ECO:0007669"/>
    <property type="project" value="UniProtKB-KW"/>
</dbReference>
<dbReference type="InterPro" id="IPR006599">
    <property type="entry name" value="CARP_motif"/>
</dbReference>
<dbReference type="GO" id="GO:0006892">
    <property type="term" value="P:post-Golgi vesicle-mediated transport"/>
    <property type="evidence" value="ECO:0007669"/>
    <property type="project" value="TreeGrafter"/>
</dbReference>
<dbReference type="PROSITE" id="PS51329">
    <property type="entry name" value="C_CAP_COFACTOR_C"/>
    <property type="match status" value="1"/>
</dbReference>
<accession>A0A8K1FEW1</accession>
<reference evidence="4" key="1">
    <citation type="submission" date="2019-03" db="EMBL/GenBank/DDBJ databases">
        <title>Long read genome sequence of the mycoparasitic Pythium oligandrum ATCC 38472 isolated from sugarbeet rhizosphere.</title>
        <authorList>
            <person name="Gaulin E."/>
        </authorList>
    </citation>
    <scope>NUCLEOTIDE SEQUENCE</scope>
    <source>
        <strain evidence="4">ATCC 38472_TT</strain>
    </source>
</reference>
<gene>
    <name evidence="4" type="ORF">Poli38472_009923</name>
</gene>
<sequence>MGNLCHAGPLLPPASAPAASKQPLTFGRDPTLKREDFIFSNVQSASFLVKLPGSVNGQQFLIEACRDCDIFVLDHCTSVQIDDCVNCRIVIGPCNASLFLRNCRDCTLVCAVQQFRTRDCEKIDVYLYSATEPIIETSSQMRFACFPLAYFNLQQQFDAAKFSVWNNRWSEIYNFTPEHGAWKAISTQTHISPLAEAMSTPTLWGLPTQTAEEVGLTVEAAKLVVPLTGGVSARREDDNLAIVIFVQAHAHLMMEFVAAIAKQAGAAGVKETVLLRSRQMKFSDDQAKHLFQQTHIALVSKASDTTRDTAGSVIMEFEGAECSQHVQNALQLETFSAILTSIFVCTDNGPARRLSELIFTQWKDAI</sequence>
<protein>
    <recommendedName>
        <fullName evidence="3">C-CAP/cofactor C-like domain-containing protein</fullName>
    </recommendedName>
</protein>
<dbReference type="AlphaFoldDB" id="A0A8K1FEW1"/>
<keyword evidence="2" id="KW-0547">Nucleotide-binding</keyword>
<name>A0A8K1FEW1_PYTOL</name>
<dbReference type="Proteomes" id="UP000794436">
    <property type="component" value="Unassembled WGS sequence"/>
</dbReference>
<dbReference type="GO" id="GO:0005096">
    <property type="term" value="F:GTPase activator activity"/>
    <property type="evidence" value="ECO:0007669"/>
    <property type="project" value="InterPro"/>
</dbReference>
<proteinExistence type="inferred from homology"/>
<keyword evidence="5" id="KW-1185">Reference proteome</keyword>